<dbReference type="InterPro" id="IPR005097">
    <property type="entry name" value="Sacchrp_dh_NADP-bd"/>
</dbReference>
<name>A0A1M6LD39_9ACTN</name>
<dbReference type="Proteomes" id="UP000184452">
    <property type="component" value="Unassembled WGS sequence"/>
</dbReference>
<evidence type="ECO:0000313" key="3">
    <source>
        <dbReference type="Proteomes" id="UP000184452"/>
    </source>
</evidence>
<organism evidence="2 3">
    <name type="scientific">Nocardiopsis flavescens</name>
    <dbReference type="NCBI Taxonomy" id="758803"/>
    <lineage>
        <taxon>Bacteria</taxon>
        <taxon>Bacillati</taxon>
        <taxon>Actinomycetota</taxon>
        <taxon>Actinomycetes</taxon>
        <taxon>Streptosporangiales</taxon>
        <taxon>Nocardiopsidaceae</taxon>
        <taxon>Nocardiopsis</taxon>
    </lineage>
</organism>
<accession>A0A1M6LD39</accession>
<gene>
    <name evidence="2" type="ORF">SAMN05421803_108172</name>
</gene>
<evidence type="ECO:0000313" key="2">
    <source>
        <dbReference type="EMBL" id="SHJ69119.1"/>
    </source>
</evidence>
<dbReference type="InterPro" id="IPR036291">
    <property type="entry name" value="NAD(P)-bd_dom_sf"/>
</dbReference>
<evidence type="ECO:0000259" key="1">
    <source>
        <dbReference type="Pfam" id="PF03435"/>
    </source>
</evidence>
<dbReference type="PANTHER" id="PTHR43781">
    <property type="entry name" value="SACCHAROPINE DEHYDROGENASE"/>
    <property type="match status" value="1"/>
</dbReference>
<dbReference type="OrthoDB" id="4414717at2"/>
<sequence length="378" mass="38451">MTGGDALIGVVGASGAVGAPAARFLRALGHARLRLGGRRPGPLDALARELGPGAEAVPVDVHDPASLARFCAGCAVVLNCAGPSYALVDRVALAALAAGADYVDVTGDEPVVAALTGSPLLEGRTAVVSAGLLPGLSALLPRRAAARHGLTRLRAHAGGLERCTEAAAGDLLLSLPGAADASAVFGTPLAAWRDGAVAPRALRAADGVRAPHFPLPGFVQPFLTEEVRRLARDLGLREAEWSNVHLGARTRTLLSSLAGRPVADLPGAAADLRGAADLDLAGREPFYLLVLELRDGRGRDTTLVLRTADGYRTTGRVGAWTALEVLRGRVPRGVAHAADVLDPAAAVAALFADPLTGSLKEYEGAFGPAGAAVEEGAL</sequence>
<dbReference type="Gene3D" id="3.40.50.720">
    <property type="entry name" value="NAD(P)-binding Rossmann-like Domain"/>
    <property type="match status" value="1"/>
</dbReference>
<keyword evidence="3" id="KW-1185">Reference proteome</keyword>
<proteinExistence type="predicted"/>
<dbReference type="STRING" id="758803.SAMN05421803_108172"/>
<dbReference type="SUPFAM" id="SSF51735">
    <property type="entry name" value="NAD(P)-binding Rossmann-fold domains"/>
    <property type="match status" value="1"/>
</dbReference>
<dbReference type="RefSeq" id="WP_073380032.1">
    <property type="nucleotide sequence ID" value="NZ_FQZK01000008.1"/>
</dbReference>
<protein>
    <submittedName>
        <fullName evidence="2">Saccharopine dehydrogenase NADP binding domain-containing protein</fullName>
    </submittedName>
</protein>
<feature type="domain" description="Saccharopine dehydrogenase NADP binding" evidence="1">
    <location>
        <begin position="8"/>
        <end position="105"/>
    </location>
</feature>
<reference evidence="2 3" key="1">
    <citation type="submission" date="2016-11" db="EMBL/GenBank/DDBJ databases">
        <authorList>
            <person name="Jaros S."/>
            <person name="Januszkiewicz K."/>
            <person name="Wedrychowicz H."/>
        </authorList>
    </citation>
    <scope>NUCLEOTIDE SEQUENCE [LARGE SCALE GENOMIC DNA]</scope>
    <source>
        <strain evidence="2 3">CGMCC 4.5723</strain>
    </source>
</reference>
<dbReference type="EMBL" id="FQZK01000008">
    <property type="protein sequence ID" value="SHJ69119.1"/>
    <property type="molecule type" value="Genomic_DNA"/>
</dbReference>
<dbReference type="PANTHER" id="PTHR43781:SF1">
    <property type="entry name" value="SACCHAROPINE DEHYDROGENASE"/>
    <property type="match status" value="1"/>
</dbReference>
<dbReference type="Pfam" id="PF03435">
    <property type="entry name" value="Sacchrp_dh_NADP"/>
    <property type="match status" value="1"/>
</dbReference>
<dbReference type="AlphaFoldDB" id="A0A1M6LD39"/>